<keyword evidence="4" id="KW-0596">Phosphopantetheine</keyword>
<dbReference type="SUPFAM" id="SSF51735">
    <property type="entry name" value="NAD(P)-binding Rossmann-fold domains"/>
    <property type="match status" value="1"/>
</dbReference>
<dbReference type="InterPro" id="IPR001227">
    <property type="entry name" value="Ac_transferase_dom_sf"/>
</dbReference>
<dbReference type="UniPathway" id="UPA00094"/>
<feature type="domain" description="Carrier" evidence="7">
    <location>
        <begin position="1273"/>
        <end position="1348"/>
    </location>
</feature>
<dbReference type="Pfam" id="PF00698">
    <property type="entry name" value="Acyl_transf_1"/>
    <property type="match status" value="1"/>
</dbReference>
<dbReference type="PROSITE" id="PS00012">
    <property type="entry name" value="PHOSPHOPANTETHEINE"/>
    <property type="match status" value="1"/>
</dbReference>
<dbReference type="SMART" id="SM00823">
    <property type="entry name" value="PKS_PP"/>
    <property type="match status" value="1"/>
</dbReference>
<dbReference type="InterPro" id="IPR013968">
    <property type="entry name" value="PKS_KR"/>
</dbReference>
<feature type="domain" description="Ketosynthase family 3 (KS3)" evidence="8">
    <location>
        <begin position="1"/>
        <end position="332"/>
    </location>
</feature>
<dbReference type="GO" id="GO:0031177">
    <property type="term" value="F:phosphopantetheine binding"/>
    <property type="evidence" value="ECO:0007669"/>
    <property type="project" value="InterPro"/>
</dbReference>
<evidence type="ECO:0000256" key="2">
    <source>
        <dbReference type="ARBA" id="ARBA00005194"/>
    </source>
</evidence>
<reference evidence="9 10" key="1">
    <citation type="journal article" date="2018" name="Nat. Biotechnol.">
        <title>A standardized bacterial taxonomy based on genome phylogeny substantially revises the tree of life.</title>
        <authorList>
            <person name="Parks D.H."/>
            <person name="Chuvochina M."/>
            <person name="Waite D.W."/>
            <person name="Rinke C."/>
            <person name="Skarshewski A."/>
            <person name="Chaumeil P.A."/>
            <person name="Hugenholtz P."/>
        </authorList>
    </citation>
    <scope>NUCLEOTIDE SEQUENCE [LARGE SCALE GENOMIC DNA]</scope>
    <source>
        <strain evidence="9">UBA11978</strain>
    </source>
</reference>
<dbReference type="InterPro" id="IPR016039">
    <property type="entry name" value="Thiolase-like"/>
</dbReference>
<keyword evidence="5" id="KW-0597">Phosphoprotein</keyword>
<dbReference type="Pfam" id="PF16197">
    <property type="entry name" value="KAsynt_C_assoc"/>
    <property type="match status" value="1"/>
</dbReference>
<dbReference type="Pfam" id="PF02801">
    <property type="entry name" value="Ketoacyl-synt_C"/>
    <property type="match status" value="1"/>
</dbReference>
<dbReference type="GO" id="GO:0004312">
    <property type="term" value="F:fatty acid synthase activity"/>
    <property type="evidence" value="ECO:0007669"/>
    <property type="project" value="TreeGrafter"/>
</dbReference>
<dbReference type="InterPro" id="IPR036736">
    <property type="entry name" value="ACP-like_sf"/>
</dbReference>
<evidence type="ECO:0000256" key="4">
    <source>
        <dbReference type="ARBA" id="ARBA00022450"/>
    </source>
</evidence>
<comment type="similarity">
    <text evidence="3">Belongs to the short-chain dehydrogenases/reductases (SDR) family.</text>
</comment>
<dbReference type="Gene3D" id="3.40.50.720">
    <property type="entry name" value="NAD(P)-binding Rossmann-like Domain"/>
    <property type="match status" value="1"/>
</dbReference>
<dbReference type="FunFam" id="1.10.1200.10:FF:000005">
    <property type="entry name" value="Nonribosomal peptide synthetase 1"/>
    <property type="match status" value="1"/>
</dbReference>
<evidence type="ECO:0000256" key="6">
    <source>
        <dbReference type="ARBA" id="ARBA00022679"/>
    </source>
</evidence>
<evidence type="ECO:0000313" key="9">
    <source>
        <dbReference type="EMBL" id="HAW77736.1"/>
    </source>
</evidence>
<dbReference type="SMART" id="SM00825">
    <property type="entry name" value="PKS_KS"/>
    <property type="match status" value="1"/>
</dbReference>
<dbReference type="InterPro" id="IPR050091">
    <property type="entry name" value="PKS_NRPS_Biosynth_Enz"/>
</dbReference>
<sequence length="1378" mass="152653">MMHAYWALEQSRYLTRAKSENIGVFASASINRYLHENLGGQLDANTENNVLIGNTIDFLATRVAFKLGLTGPAITLQTGCSSGLVALHQARIALLTKQCNMALVGAVSFSAPNDSGYEYEEGGIRSKNGDLRPFDKDATGTVFTNGVAVLLLKPYEEAKLDKDNILGVIAGSAINNDGDRKASFTAPNPRQQAAVIEKALRVAKADKKSVCLIEAHGTGTSLGDPIEFDALTQVIPKIDTPAYCALQSVKANVGHMDTVSGLAGIIKSALCLQNRELPPQTQFETVNPQINLQNSPFFINTQSQALPQSGTLYAGVTALGIGGTNAHVVMKTAEDGLQEQTTSTAMPIILCSAHDPDALVKQKNELVKFCQRKGNKLDLQKLAATTQFYRPAYPYRSAHHATSLDNLIQSLKRPAKVTNVKSPHNIAFLFPGQGSQYPDMAKTLYKNHAGFRNQLDHYFSILSLYNGTDYSSLIFSKDNDALYQTQHTQMALLAVEVALARYLIDLKVVPQVLIGHSLGEFSALVISEVLSFKSAAELIYHRATLMASTKPGQMLAVFAPLTKLKPLLGEHVNVAAENAPNLTTVSGTPEAIDAFTAKLHNSSIVSQPIPTHFGFHSYLLDDIKQDFLKVVEAVEFHSPKIPIVSNVTGQLHTIDSLRDPHYWVQQMRQAVMFQSGIQTIELQYQPAYVEVGPGTTLTTFCRQIVSRPSLVATHILPHPKHSAAQQETLLAALAELWQVGCNIDWSSIEDGTQKASYYDLPPYAFLEKRCWIEGRLIESCKSRGLNTYQKVWQQIIETPKELEDYQYVILHDDPITAHLFKHELNVAKESIQEFPWLNDSTVYISMIVNALKQASRTTNNPLIIINLLGVSAADSMDWQQFINQQVIFLKDFSAAIEKEPAIKINKHLIYASQVTELQSSALPEKAILQGLVKTINQERPCLPSVLICIGVQPDWHSIVAKVPYCITSTHILIAQRGYSLFHEHFAEIQAVKINTQSRSDIKPHIVIIGGAGQVGRQYIQGIKQISTPKLSLVQRRNIDQLLESKTDNSLLQTLANDADCQFIQGDVGNIDSLRSALEQAIKQFGPIDQLIHTAGIDASMHYRLMQDIDESFIQTCFHAKREGLLAIEKLCDEYAISKVHVISSISSILAGLGMYIYAGLHTYIDSFIQKMNQSTSTRWSAINWEAWEFGNTDEEPDTFQQGAFGDHLDSLAMPVSEGRKLIEQWINQPYYNLIVASGDLNHRYKNWVEKRELGTRSISLKDERPNLSVTYVKPTDDTMKKLADIWSDILGLDGIGIHDNFFELGGHSLMALQLVSQISKAFEQAISIVDLFAYPTIAKLSEKLGGQNSSTDIDSAILQRAEARKKASDKRRQFKCRR</sequence>
<accession>A0A350P8W9</accession>
<dbReference type="InterPro" id="IPR036291">
    <property type="entry name" value="NAD(P)-bd_dom_sf"/>
</dbReference>
<comment type="caution">
    <text evidence="9">The sequence shown here is derived from an EMBL/GenBank/DDBJ whole genome shotgun (WGS) entry which is preliminary data.</text>
</comment>
<dbReference type="InterPro" id="IPR006162">
    <property type="entry name" value="Ppantetheine_attach_site"/>
</dbReference>
<evidence type="ECO:0000313" key="10">
    <source>
        <dbReference type="Proteomes" id="UP000263517"/>
    </source>
</evidence>
<organism evidence="9 10">
    <name type="scientific">Alteromonas australica</name>
    <dbReference type="NCBI Taxonomy" id="589873"/>
    <lineage>
        <taxon>Bacteria</taxon>
        <taxon>Pseudomonadati</taxon>
        <taxon>Pseudomonadota</taxon>
        <taxon>Gammaproteobacteria</taxon>
        <taxon>Alteromonadales</taxon>
        <taxon>Alteromonadaceae</taxon>
        <taxon>Alteromonas/Salinimonas group</taxon>
        <taxon>Alteromonas</taxon>
    </lineage>
</organism>
<keyword evidence="6" id="KW-0808">Transferase</keyword>
<proteinExistence type="inferred from homology"/>
<dbReference type="SUPFAM" id="SSF52151">
    <property type="entry name" value="FabD/lysophospholipase-like"/>
    <property type="match status" value="1"/>
</dbReference>
<evidence type="ECO:0000259" key="8">
    <source>
        <dbReference type="PROSITE" id="PS52004"/>
    </source>
</evidence>
<dbReference type="Gene3D" id="3.40.366.10">
    <property type="entry name" value="Malonyl-Coenzyme A Acyl Carrier Protein, domain 2"/>
    <property type="match status" value="1"/>
</dbReference>
<dbReference type="InterPro" id="IPR020841">
    <property type="entry name" value="PKS_Beta-ketoAc_synthase_dom"/>
</dbReference>
<dbReference type="Pfam" id="PF00109">
    <property type="entry name" value="ketoacyl-synt"/>
    <property type="match status" value="1"/>
</dbReference>
<dbReference type="PANTHER" id="PTHR43775:SF51">
    <property type="entry name" value="INACTIVE PHENOLPHTHIOCEROL SYNTHESIS POLYKETIDE SYNTHASE TYPE I PKS1-RELATED"/>
    <property type="match status" value="1"/>
</dbReference>
<evidence type="ECO:0000256" key="3">
    <source>
        <dbReference type="ARBA" id="ARBA00006484"/>
    </source>
</evidence>
<comment type="cofactor">
    <cofactor evidence="1">
        <name>pantetheine 4'-phosphate</name>
        <dbReference type="ChEBI" id="CHEBI:47942"/>
    </cofactor>
</comment>
<dbReference type="InterPro" id="IPR014043">
    <property type="entry name" value="Acyl_transferase_dom"/>
</dbReference>
<protein>
    <submittedName>
        <fullName evidence="9">Uncharacterized protein</fullName>
    </submittedName>
</protein>
<dbReference type="InterPro" id="IPR020806">
    <property type="entry name" value="PKS_PP-bd"/>
</dbReference>
<dbReference type="SUPFAM" id="SSF47336">
    <property type="entry name" value="ACP-like"/>
    <property type="match status" value="1"/>
</dbReference>
<evidence type="ECO:0000256" key="1">
    <source>
        <dbReference type="ARBA" id="ARBA00001957"/>
    </source>
</evidence>
<dbReference type="GO" id="GO:0005737">
    <property type="term" value="C:cytoplasm"/>
    <property type="evidence" value="ECO:0007669"/>
    <property type="project" value="TreeGrafter"/>
</dbReference>
<dbReference type="PROSITE" id="PS50075">
    <property type="entry name" value="CARRIER"/>
    <property type="match status" value="1"/>
</dbReference>
<dbReference type="InterPro" id="IPR057326">
    <property type="entry name" value="KR_dom"/>
</dbReference>
<dbReference type="SUPFAM" id="SSF53901">
    <property type="entry name" value="Thiolase-like"/>
    <property type="match status" value="2"/>
</dbReference>
<evidence type="ECO:0000259" key="7">
    <source>
        <dbReference type="PROSITE" id="PS50075"/>
    </source>
</evidence>
<comment type="pathway">
    <text evidence="2">Lipid metabolism; fatty acid biosynthesis.</text>
</comment>
<dbReference type="PANTHER" id="PTHR43775">
    <property type="entry name" value="FATTY ACID SYNTHASE"/>
    <property type="match status" value="1"/>
</dbReference>
<dbReference type="Gene3D" id="3.30.70.3290">
    <property type="match status" value="1"/>
</dbReference>
<dbReference type="InterPro" id="IPR032821">
    <property type="entry name" value="PKS_assoc"/>
</dbReference>
<dbReference type="Gene3D" id="3.40.47.10">
    <property type="match status" value="1"/>
</dbReference>
<dbReference type="CDD" id="cd00833">
    <property type="entry name" value="PKS"/>
    <property type="match status" value="1"/>
</dbReference>
<gene>
    <name evidence="9" type="ORF">DCW74_18620</name>
</gene>
<dbReference type="GO" id="GO:0005886">
    <property type="term" value="C:plasma membrane"/>
    <property type="evidence" value="ECO:0007669"/>
    <property type="project" value="TreeGrafter"/>
</dbReference>
<dbReference type="PROSITE" id="PS52004">
    <property type="entry name" value="KS3_2"/>
    <property type="match status" value="1"/>
</dbReference>
<dbReference type="PROSITE" id="PS00606">
    <property type="entry name" value="KS3_1"/>
    <property type="match status" value="1"/>
</dbReference>
<dbReference type="Gene3D" id="3.30.70.250">
    <property type="entry name" value="Malonyl-CoA ACP transacylase, ACP-binding"/>
    <property type="match status" value="1"/>
</dbReference>
<dbReference type="InterPro" id="IPR018201">
    <property type="entry name" value="Ketoacyl_synth_AS"/>
</dbReference>
<dbReference type="InterPro" id="IPR016035">
    <property type="entry name" value="Acyl_Trfase/lysoPLipase"/>
</dbReference>
<dbReference type="Pfam" id="PF00550">
    <property type="entry name" value="PP-binding"/>
    <property type="match status" value="1"/>
</dbReference>
<name>A0A350P8W9_9ALTE</name>
<dbReference type="InterPro" id="IPR009081">
    <property type="entry name" value="PP-bd_ACP"/>
</dbReference>
<dbReference type="GO" id="GO:0006633">
    <property type="term" value="P:fatty acid biosynthetic process"/>
    <property type="evidence" value="ECO:0007669"/>
    <property type="project" value="UniProtKB-UniPathway"/>
</dbReference>
<dbReference type="Proteomes" id="UP000263517">
    <property type="component" value="Unassembled WGS sequence"/>
</dbReference>
<dbReference type="Pfam" id="PF08659">
    <property type="entry name" value="KR"/>
    <property type="match status" value="1"/>
</dbReference>
<dbReference type="EMBL" id="DNAN01000650">
    <property type="protein sequence ID" value="HAW77736.1"/>
    <property type="molecule type" value="Genomic_DNA"/>
</dbReference>
<dbReference type="SUPFAM" id="SSF55048">
    <property type="entry name" value="Probable ACP-binding domain of malonyl-CoA ACP transacylase"/>
    <property type="match status" value="1"/>
</dbReference>
<dbReference type="Gene3D" id="1.10.1200.10">
    <property type="entry name" value="ACP-like"/>
    <property type="match status" value="1"/>
</dbReference>
<dbReference type="InterPro" id="IPR014030">
    <property type="entry name" value="Ketoacyl_synth_N"/>
</dbReference>
<dbReference type="SMART" id="SM00822">
    <property type="entry name" value="PKS_KR"/>
    <property type="match status" value="1"/>
</dbReference>
<dbReference type="SMART" id="SM00827">
    <property type="entry name" value="PKS_AT"/>
    <property type="match status" value="1"/>
</dbReference>
<evidence type="ECO:0000256" key="5">
    <source>
        <dbReference type="ARBA" id="ARBA00022553"/>
    </source>
</evidence>
<dbReference type="GO" id="GO:0004315">
    <property type="term" value="F:3-oxoacyl-[acyl-carrier-protein] synthase activity"/>
    <property type="evidence" value="ECO:0007669"/>
    <property type="project" value="InterPro"/>
</dbReference>
<dbReference type="InterPro" id="IPR016036">
    <property type="entry name" value="Malonyl_transacylase_ACP-bd"/>
</dbReference>
<dbReference type="InterPro" id="IPR014031">
    <property type="entry name" value="Ketoacyl_synth_C"/>
</dbReference>
<dbReference type="GO" id="GO:0071770">
    <property type="term" value="P:DIM/DIP cell wall layer assembly"/>
    <property type="evidence" value="ECO:0007669"/>
    <property type="project" value="TreeGrafter"/>
</dbReference>